<evidence type="ECO:0000256" key="2">
    <source>
        <dbReference type="ARBA" id="ARBA00022801"/>
    </source>
</evidence>
<dbReference type="PANTHER" id="PTHR43540">
    <property type="entry name" value="PEROXYUREIDOACRYLATE/UREIDOACRYLATE AMIDOHYDROLASE-RELATED"/>
    <property type="match status" value="1"/>
</dbReference>
<protein>
    <submittedName>
        <fullName evidence="4">Cysteine hydrolase</fullName>
    </submittedName>
</protein>
<reference evidence="4 5" key="1">
    <citation type="journal article" date="2014" name="BMC Genomics">
        <title>Comparison of environmental and isolate Sulfobacillus genomes reveals diverse carbon, sulfur, nitrogen, and hydrogen metabolisms.</title>
        <authorList>
            <person name="Justice N.B."/>
            <person name="Norman A."/>
            <person name="Brown C.T."/>
            <person name="Singh A."/>
            <person name="Thomas B.C."/>
            <person name="Banfield J.F."/>
        </authorList>
    </citation>
    <scope>NUCLEOTIDE SEQUENCE [LARGE SCALE GENOMIC DNA]</scope>
    <source>
        <strain evidence="4">AMDSBA1</strain>
    </source>
</reference>
<dbReference type="CDD" id="cd00431">
    <property type="entry name" value="cysteine_hydrolases"/>
    <property type="match status" value="1"/>
</dbReference>
<organism evidence="4 5">
    <name type="scientific">Sulfobacillus benefaciens</name>
    <dbReference type="NCBI Taxonomy" id="453960"/>
    <lineage>
        <taxon>Bacteria</taxon>
        <taxon>Bacillati</taxon>
        <taxon>Bacillota</taxon>
        <taxon>Clostridia</taxon>
        <taxon>Eubacteriales</taxon>
        <taxon>Clostridiales Family XVII. Incertae Sedis</taxon>
        <taxon>Sulfobacillus</taxon>
    </lineage>
</organism>
<dbReference type="InterPro" id="IPR000868">
    <property type="entry name" value="Isochorismatase-like_dom"/>
</dbReference>
<dbReference type="Proteomes" id="UP000242699">
    <property type="component" value="Unassembled WGS sequence"/>
</dbReference>
<evidence type="ECO:0000313" key="5">
    <source>
        <dbReference type="Proteomes" id="UP000242699"/>
    </source>
</evidence>
<evidence type="ECO:0000259" key="3">
    <source>
        <dbReference type="Pfam" id="PF00857"/>
    </source>
</evidence>
<accession>A0A2T2WQ14</accession>
<dbReference type="Gene3D" id="3.40.50.850">
    <property type="entry name" value="Isochorismatase-like"/>
    <property type="match status" value="1"/>
</dbReference>
<dbReference type="Pfam" id="PF00857">
    <property type="entry name" value="Isochorismatase"/>
    <property type="match status" value="1"/>
</dbReference>
<keyword evidence="2 4" id="KW-0378">Hydrolase</keyword>
<evidence type="ECO:0000256" key="1">
    <source>
        <dbReference type="ARBA" id="ARBA00006336"/>
    </source>
</evidence>
<gene>
    <name evidence="4" type="ORF">C7B43_19290</name>
</gene>
<comment type="similarity">
    <text evidence="1">Belongs to the isochorismatase family.</text>
</comment>
<dbReference type="EMBL" id="PXYT01000082">
    <property type="protein sequence ID" value="PSR24330.1"/>
    <property type="molecule type" value="Genomic_DNA"/>
</dbReference>
<evidence type="ECO:0000313" key="4">
    <source>
        <dbReference type="EMBL" id="PSR24330.1"/>
    </source>
</evidence>
<dbReference type="InterPro" id="IPR036380">
    <property type="entry name" value="Isochorismatase-like_sf"/>
</dbReference>
<name>A0A2T2WQ14_9FIRM</name>
<comment type="caution">
    <text evidence="4">The sequence shown here is derived from an EMBL/GenBank/DDBJ whole genome shotgun (WGS) entry which is preliminary data.</text>
</comment>
<sequence>MVYHRTIPVTYGLPALILVDQQVGGGGIPCSAFEDAMHRTIPLLTMARSRSLPVVHLQEVHRPELVDFGRELDGDEGIHDMEGDQETELFPPLKPIAGEFHVVKRRYSGFFGTDLDLLLRSIGVETLILAGQLTDVCVHYTAIDAHQYNYVVRVAEDCVAGSSKSAHDAALQAIEYHQHGAIRESQEIIDALAGYVPEKPWQISSRQDLWDQRWFLQSERI</sequence>
<dbReference type="SUPFAM" id="SSF52499">
    <property type="entry name" value="Isochorismatase-like hydrolases"/>
    <property type="match status" value="1"/>
</dbReference>
<dbReference type="GO" id="GO:0016787">
    <property type="term" value="F:hydrolase activity"/>
    <property type="evidence" value="ECO:0007669"/>
    <property type="project" value="UniProtKB-KW"/>
</dbReference>
<proteinExistence type="inferred from homology"/>
<feature type="domain" description="Isochorismatase-like" evidence="3">
    <location>
        <begin position="15"/>
        <end position="178"/>
    </location>
</feature>
<dbReference type="InterPro" id="IPR050272">
    <property type="entry name" value="Isochorismatase-like_hydrls"/>
</dbReference>
<dbReference type="AlphaFoldDB" id="A0A2T2WQ14"/>